<dbReference type="GO" id="GO:0009164">
    <property type="term" value="P:nucleoside catabolic process"/>
    <property type="evidence" value="ECO:0007669"/>
    <property type="project" value="InterPro"/>
</dbReference>
<protein>
    <recommendedName>
        <fullName evidence="6">5'-methylthioadenosine/S-adenosylhomocysteine nucleosidase</fullName>
        <shortName evidence="6">MTA/SAH nucleosidase</shortName>
        <shortName evidence="6">MTAN</shortName>
        <ecNumber evidence="6">3.2.2.9</ecNumber>
    </recommendedName>
    <alternativeName>
        <fullName evidence="6">5'-deoxyadenosine nucleosidase</fullName>
        <shortName evidence="6">DOA nucleosidase</shortName>
        <shortName evidence="6">dAdo nucleosidase</shortName>
    </alternativeName>
    <alternativeName>
        <fullName evidence="6">5'-methylthioadenosine nucleosidase</fullName>
        <shortName evidence="6">MTA nucleosidase</shortName>
    </alternativeName>
    <alternativeName>
        <fullName evidence="6">S-adenosylhomocysteine nucleosidase</fullName>
        <shortName evidence="6">AdoHcy nucleosidase</shortName>
        <shortName evidence="6">SAH nucleosidase</shortName>
        <shortName evidence="6">SRH nucleosidase</shortName>
    </alternativeName>
</protein>
<dbReference type="STRING" id="197479.BFW38_09130"/>
<dbReference type="HAMAP" id="MF_01684">
    <property type="entry name" value="Salvage_MtnN"/>
    <property type="match status" value="1"/>
</dbReference>
<dbReference type="Gene3D" id="3.40.50.1580">
    <property type="entry name" value="Nucleoside phosphorylase domain"/>
    <property type="match status" value="1"/>
</dbReference>
<comment type="caution">
    <text evidence="8">The sequence shown here is derived from an EMBL/GenBank/DDBJ whole genome shotgun (WGS) entry which is preliminary data.</text>
</comment>
<proteinExistence type="inferred from homology"/>
<comment type="pathway">
    <text evidence="1 6">Amino-acid biosynthesis; L-methionine biosynthesis via salvage pathway; S-methyl-5-thio-alpha-D-ribose 1-phosphate from S-methyl-5'-thioadenosine (hydrolase route): step 1/2.</text>
</comment>
<dbReference type="EC" id="3.2.2.9" evidence="6"/>
<keyword evidence="2 6" id="KW-0028">Amino-acid biosynthesis</keyword>
<evidence type="ECO:0000256" key="3">
    <source>
        <dbReference type="ARBA" id="ARBA00022801"/>
    </source>
</evidence>
<comment type="catalytic activity">
    <reaction evidence="6">
        <text>S-methyl-5'-thioadenosine + H2O = 5-(methylsulfanyl)-D-ribose + adenine</text>
        <dbReference type="Rhea" id="RHEA:13617"/>
        <dbReference type="ChEBI" id="CHEBI:15377"/>
        <dbReference type="ChEBI" id="CHEBI:16708"/>
        <dbReference type="ChEBI" id="CHEBI:17509"/>
        <dbReference type="ChEBI" id="CHEBI:78440"/>
        <dbReference type="EC" id="3.2.2.9"/>
    </reaction>
</comment>
<dbReference type="Pfam" id="PF01048">
    <property type="entry name" value="PNP_UDP_1"/>
    <property type="match status" value="1"/>
</dbReference>
<keyword evidence="4 6" id="KW-0486">Methionine biosynthesis</keyword>
<dbReference type="GO" id="GO:0008930">
    <property type="term" value="F:methylthioadenosine nucleosidase activity"/>
    <property type="evidence" value="ECO:0007669"/>
    <property type="project" value="UniProtKB-UniRule"/>
</dbReference>
<dbReference type="InterPro" id="IPR000845">
    <property type="entry name" value="Nucleoside_phosphorylase_d"/>
</dbReference>
<dbReference type="SUPFAM" id="SSF53167">
    <property type="entry name" value="Purine and uridine phosphorylases"/>
    <property type="match status" value="1"/>
</dbReference>
<comment type="catalytic activity">
    <reaction evidence="5">
        <text>5'-deoxyadenosine + H2O = 5-deoxy-D-ribose + adenine</text>
        <dbReference type="Rhea" id="RHEA:29859"/>
        <dbReference type="ChEBI" id="CHEBI:15377"/>
        <dbReference type="ChEBI" id="CHEBI:16708"/>
        <dbReference type="ChEBI" id="CHEBI:17319"/>
        <dbReference type="ChEBI" id="CHEBI:149540"/>
        <dbReference type="EC" id="3.2.2.9"/>
    </reaction>
    <physiologicalReaction direction="left-to-right" evidence="5">
        <dbReference type="Rhea" id="RHEA:29860"/>
    </physiologicalReaction>
</comment>
<dbReference type="PANTHER" id="PTHR46832:SF1">
    <property type="entry name" value="5'-METHYLTHIOADENOSINE_S-ADENOSYLHOMOCYSTEINE NUCLEOSIDASE"/>
    <property type="match status" value="1"/>
</dbReference>
<comment type="similarity">
    <text evidence="6">Belongs to the PNP/UDP phosphorylase family. MtnN subfamily.</text>
</comment>
<keyword evidence="3 6" id="KW-0378">Hydrolase</keyword>
<comment type="function">
    <text evidence="6">Catalyzes the irreversible cleavage of the glycosidic bond in both 5'-methylthioadenosine (MTA) and S-adenosylhomocysteine (SAH/AdoHcy) to adenine and the corresponding thioribose, 5'-methylthioribose and S-ribosylhomocysteine, respectively. Also cleaves 5'-deoxyadenosine, a toxic by-product of radical S-adenosylmethionine (SAM) enzymes, into 5-deoxyribose and adenine.</text>
</comment>
<dbReference type="Proteomes" id="UP000094291">
    <property type="component" value="Unassembled WGS sequence"/>
</dbReference>
<dbReference type="NCBIfam" id="TIGR01704">
    <property type="entry name" value="MTA_SAH-Nsdase"/>
    <property type="match status" value="1"/>
</dbReference>
<dbReference type="RefSeq" id="WP_068998101.1">
    <property type="nucleotide sequence ID" value="NZ_MDTQ01000001.1"/>
</dbReference>
<feature type="binding site" evidence="6">
    <location>
        <begin position="175"/>
        <end position="176"/>
    </location>
    <ligand>
        <name>substrate</name>
    </ligand>
</feature>
<dbReference type="PANTHER" id="PTHR46832">
    <property type="entry name" value="5'-METHYLTHIOADENOSINE/S-ADENOSYLHOMOCYSTEINE NUCLEOSIDASE"/>
    <property type="match status" value="1"/>
</dbReference>
<evidence type="ECO:0000313" key="9">
    <source>
        <dbReference type="Proteomes" id="UP000094291"/>
    </source>
</evidence>
<evidence type="ECO:0000256" key="1">
    <source>
        <dbReference type="ARBA" id="ARBA00004945"/>
    </source>
</evidence>
<evidence type="ECO:0000256" key="2">
    <source>
        <dbReference type="ARBA" id="ARBA00022605"/>
    </source>
</evidence>
<feature type="binding site" evidence="6">
    <location>
        <position position="79"/>
    </location>
    <ligand>
        <name>substrate</name>
    </ligand>
</feature>
<reference evidence="8 9" key="1">
    <citation type="submission" date="2016-08" db="EMBL/GenBank/DDBJ databases">
        <authorList>
            <person name="Seilhamer J.J."/>
        </authorList>
    </citation>
    <scope>NUCLEOTIDE SEQUENCE [LARGE SCALE GENOMIC DNA]</scope>
    <source>
        <strain evidence="8 9">PH27A</strain>
    </source>
</reference>
<feature type="domain" description="Nucleoside phosphorylase" evidence="7">
    <location>
        <begin position="4"/>
        <end position="228"/>
    </location>
</feature>
<dbReference type="InterPro" id="IPR010049">
    <property type="entry name" value="MTA_SAH_Nsdase"/>
</dbReference>
<evidence type="ECO:0000259" key="7">
    <source>
        <dbReference type="Pfam" id="PF01048"/>
    </source>
</evidence>
<feature type="binding site" evidence="6">
    <location>
        <position position="154"/>
    </location>
    <ligand>
        <name>substrate</name>
    </ligand>
</feature>
<evidence type="ECO:0000256" key="5">
    <source>
        <dbReference type="ARBA" id="ARBA00050313"/>
    </source>
</evidence>
<evidence type="ECO:0000313" key="8">
    <source>
        <dbReference type="EMBL" id="ODC03681.1"/>
    </source>
</evidence>
<dbReference type="AlphaFoldDB" id="A0A1E2V9L6"/>
<dbReference type="NCBIfam" id="NF004079">
    <property type="entry name" value="PRK05584.1"/>
    <property type="match status" value="1"/>
</dbReference>
<feature type="active site" description="Proton acceptor" evidence="6">
    <location>
        <position position="13"/>
    </location>
</feature>
<comment type="catalytic activity">
    <reaction evidence="6">
        <text>S-adenosyl-L-homocysteine + H2O = S-(5-deoxy-D-ribos-5-yl)-L-homocysteine + adenine</text>
        <dbReference type="Rhea" id="RHEA:17805"/>
        <dbReference type="ChEBI" id="CHEBI:15377"/>
        <dbReference type="ChEBI" id="CHEBI:16708"/>
        <dbReference type="ChEBI" id="CHEBI:57856"/>
        <dbReference type="ChEBI" id="CHEBI:58195"/>
        <dbReference type="EC" id="3.2.2.9"/>
    </reaction>
</comment>
<dbReference type="UniPathway" id="UPA00904">
    <property type="reaction ID" value="UER00871"/>
</dbReference>
<gene>
    <name evidence="6" type="primary">mtnN</name>
    <name evidence="8" type="ORF">BFW38_09130</name>
</gene>
<dbReference type="GO" id="GO:0019284">
    <property type="term" value="P:L-methionine salvage from S-adenosylmethionine"/>
    <property type="evidence" value="ECO:0007669"/>
    <property type="project" value="TreeGrafter"/>
</dbReference>
<dbReference type="OrthoDB" id="9792278at2"/>
<dbReference type="InterPro" id="IPR035994">
    <property type="entry name" value="Nucleoside_phosphorylase_sf"/>
</dbReference>
<dbReference type="GO" id="GO:0019509">
    <property type="term" value="P:L-methionine salvage from methylthioadenosine"/>
    <property type="evidence" value="ECO:0007669"/>
    <property type="project" value="UniProtKB-UniRule"/>
</dbReference>
<accession>A0A1E2V9L6</accession>
<feature type="active site" description="Proton donor" evidence="6">
    <location>
        <position position="199"/>
    </location>
</feature>
<dbReference type="FunFam" id="3.40.50.1580:FF:000001">
    <property type="entry name" value="MTA/SAH nucleosidase family protein"/>
    <property type="match status" value="1"/>
</dbReference>
<dbReference type="CDD" id="cd09008">
    <property type="entry name" value="MTAN"/>
    <property type="match status" value="1"/>
</dbReference>
<dbReference type="EMBL" id="MDTQ01000001">
    <property type="protein sequence ID" value="ODC03681.1"/>
    <property type="molecule type" value="Genomic_DNA"/>
</dbReference>
<evidence type="ECO:0000256" key="6">
    <source>
        <dbReference type="HAMAP-Rule" id="MF_01684"/>
    </source>
</evidence>
<keyword evidence="9" id="KW-1185">Reference proteome</keyword>
<organism evidence="8 9">
    <name type="scientific">Terasakiispira papahanaumokuakeensis</name>
    <dbReference type="NCBI Taxonomy" id="197479"/>
    <lineage>
        <taxon>Bacteria</taxon>
        <taxon>Pseudomonadati</taxon>
        <taxon>Pseudomonadota</taxon>
        <taxon>Gammaproteobacteria</taxon>
        <taxon>Oceanospirillales</taxon>
        <taxon>Terasakiispira</taxon>
    </lineage>
</organism>
<dbReference type="GO" id="GO:0008782">
    <property type="term" value="F:adenosylhomocysteine nucleosidase activity"/>
    <property type="evidence" value="ECO:0007669"/>
    <property type="project" value="UniProtKB-UniRule"/>
</dbReference>
<dbReference type="GO" id="GO:0005829">
    <property type="term" value="C:cytosol"/>
    <property type="evidence" value="ECO:0007669"/>
    <property type="project" value="TreeGrafter"/>
</dbReference>
<name>A0A1E2V9L6_9GAMM</name>
<evidence type="ECO:0000256" key="4">
    <source>
        <dbReference type="ARBA" id="ARBA00023167"/>
    </source>
</evidence>
<sequence length="233" mass="24916">MRLVGIIGAMEEEVALMLKKMENPRTQRHGGALFHIGTLNGQAIVLLQSGIGKVNAAMATALLLELYQPDAVINTGSAGGVGEQLEIGDIVISTEVCHHDADATAFGYVYGQIPQMPATYPADPSLCKVVERAIATLGEARVHHGLIASGDSFMADPERIMAVKSRFPALLALEMEAAAIAQICYRYHTPFVVTRALSDIAGKESPISFPEFLEKAAVQSTLMVEALLGELRD</sequence>